<evidence type="ECO:0000313" key="2">
    <source>
        <dbReference type="EMBL" id="KAF2176952.1"/>
    </source>
</evidence>
<protein>
    <recommendedName>
        <fullName evidence="1">2EXR domain-containing protein</fullName>
    </recommendedName>
</protein>
<evidence type="ECO:0000259" key="1">
    <source>
        <dbReference type="Pfam" id="PF20150"/>
    </source>
</evidence>
<name>A0A6A6DEX7_9PEZI</name>
<dbReference type="Pfam" id="PF20150">
    <property type="entry name" value="2EXR"/>
    <property type="match status" value="1"/>
</dbReference>
<accession>A0A6A6DEX7</accession>
<proteinExistence type="predicted"/>
<dbReference type="Proteomes" id="UP000800200">
    <property type="component" value="Unassembled WGS sequence"/>
</dbReference>
<feature type="domain" description="2EXR" evidence="1">
    <location>
        <begin position="22"/>
        <end position="137"/>
    </location>
</feature>
<dbReference type="InterPro" id="IPR045518">
    <property type="entry name" value="2EXR"/>
</dbReference>
<dbReference type="PANTHER" id="PTHR35910">
    <property type="entry name" value="2EXR DOMAIN-CONTAINING PROTEIN"/>
    <property type="match status" value="1"/>
</dbReference>
<dbReference type="AlphaFoldDB" id="A0A6A6DEX7"/>
<organism evidence="2 3">
    <name type="scientific">Zopfia rhizophila CBS 207.26</name>
    <dbReference type="NCBI Taxonomy" id="1314779"/>
    <lineage>
        <taxon>Eukaryota</taxon>
        <taxon>Fungi</taxon>
        <taxon>Dikarya</taxon>
        <taxon>Ascomycota</taxon>
        <taxon>Pezizomycotina</taxon>
        <taxon>Dothideomycetes</taxon>
        <taxon>Dothideomycetes incertae sedis</taxon>
        <taxon>Zopfiaceae</taxon>
        <taxon>Zopfia</taxon>
    </lineage>
</organism>
<dbReference type="OrthoDB" id="3469466at2759"/>
<sequence length="397" mass="45637">MAVPQHLQIINPSYRHDEGVLFGQFQMLTTELRLCIWECAVQQQRLLEVEIEPPSDPGDAPPYSTTNALNKLISGHNYTATVRGFQAHSKLLRVNSESRKVALRFYRVHIPCYLRMSGERYGPRFKATFYFNPEYDFMHVTAHQPVEHTFVDFLHDLKAYDPQDVGLLNLALDSSGMNNLYSLANVSEAPARATFVDSLSCLQQIIWVAQSHTGRAIMGPLSDFRSAGVRFNHSMPIKAIKPSFNLLRHDPRPVGPELRYVLTACADPREMRVLWQKLLERWKIRQAQPTRERVLFAYEPLSYQAQIYDIKTANKFLKEEEVGWLRGQQERHWLVMKFAGKVPVEGPEELAKATRPAIGFWLFPAGAFGNLEGTILRRKMVFDMTGYWPELALSHLY</sequence>
<keyword evidence="3" id="KW-1185">Reference proteome</keyword>
<dbReference type="PANTHER" id="PTHR35910:SF6">
    <property type="entry name" value="2EXR DOMAIN-CONTAINING PROTEIN"/>
    <property type="match status" value="1"/>
</dbReference>
<evidence type="ECO:0000313" key="3">
    <source>
        <dbReference type="Proteomes" id="UP000800200"/>
    </source>
</evidence>
<gene>
    <name evidence="2" type="ORF">K469DRAFT_721140</name>
</gene>
<dbReference type="EMBL" id="ML994697">
    <property type="protein sequence ID" value="KAF2176952.1"/>
    <property type="molecule type" value="Genomic_DNA"/>
</dbReference>
<reference evidence="2" key="1">
    <citation type="journal article" date="2020" name="Stud. Mycol.">
        <title>101 Dothideomycetes genomes: a test case for predicting lifestyles and emergence of pathogens.</title>
        <authorList>
            <person name="Haridas S."/>
            <person name="Albert R."/>
            <person name="Binder M."/>
            <person name="Bloem J."/>
            <person name="Labutti K."/>
            <person name="Salamov A."/>
            <person name="Andreopoulos B."/>
            <person name="Baker S."/>
            <person name="Barry K."/>
            <person name="Bills G."/>
            <person name="Bluhm B."/>
            <person name="Cannon C."/>
            <person name="Castanera R."/>
            <person name="Culley D."/>
            <person name="Daum C."/>
            <person name="Ezra D."/>
            <person name="Gonzalez J."/>
            <person name="Henrissat B."/>
            <person name="Kuo A."/>
            <person name="Liang C."/>
            <person name="Lipzen A."/>
            <person name="Lutzoni F."/>
            <person name="Magnuson J."/>
            <person name="Mondo S."/>
            <person name="Nolan M."/>
            <person name="Ohm R."/>
            <person name="Pangilinan J."/>
            <person name="Park H.-J."/>
            <person name="Ramirez L."/>
            <person name="Alfaro M."/>
            <person name="Sun H."/>
            <person name="Tritt A."/>
            <person name="Yoshinaga Y."/>
            <person name="Zwiers L.-H."/>
            <person name="Turgeon B."/>
            <person name="Goodwin S."/>
            <person name="Spatafora J."/>
            <person name="Crous P."/>
            <person name="Grigoriev I."/>
        </authorList>
    </citation>
    <scope>NUCLEOTIDE SEQUENCE</scope>
    <source>
        <strain evidence="2">CBS 207.26</strain>
    </source>
</reference>